<sequence length="100" mass="10935">MLRSGPIDATITVRVPANAGWGIILTPAAPDPQSGIYKGNKENIPRIPRDTLRLEVEDMMALPEMQITRRDPVLFANGLLQIAKKPPDGGFSCYNMVTMA</sequence>
<dbReference type="RefSeq" id="WP_341835977.1">
    <property type="nucleotide sequence ID" value="NZ_CP149822.1"/>
</dbReference>
<dbReference type="Proteomes" id="UP001485459">
    <property type="component" value="Chromosome"/>
</dbReference>
<organism evidence="1 2">
    <name type="scientific">Chitinophaga pollutisoli</name>
    <dbReference type="NCBI Taxonomy" id="3133966"/>
    <lineage>
        <taxon>Bacteria</taxon>
        <taxon>Pseudomonadati</taxon>
        <taxon>Bacteroidota</taxon>
        <taxon>Chitinophagia</taxon>
        <taxon>Chitinophagales</taxon>
        <taxon>Chitinophagaceae</taxon>
        <taxon>Chitinophaga</taxon>
    </lineage>
</organism>
<name>A0ABZ2YNN5_9BACT</name>
<evidence type="ECO:0000313" key="2">
    <source>
        <dbReference type="Proteomes" id="UP001485459"/>
    </source>
</evidence>
<dbReference type="EMBL" id="CP149822">
    <property type="protein sequence ID" value="WZN41118.1"/>
    <property type="molecule type" value="Genomic_DNA"/>
</dbReference>
<proteinExistence type="predicted"/>
<accession>A0ABZ2YNN5</accession>
<reference evidence="2" key="1">
    <citation type="submission" date="2024-03" db="EMBL/GenBank/DDBJ databases">
        <title>Chitinophaga horti sp. nov., isolated from garden soil.</title>
        <authorList>
            <person name="Lee D.S."/>
            <person name="Han D.M."/>
            <person name="Baek J.H."/>
            <person name="Choi D.G."/>
            <person name="Jeon J.H."/>
            <person name="Jeon C.O."/>
        </authorList>
    </citation>
    <scope>NUCLEOTIDE SEQUENCE [LARGE SCALE GENOMIC DNA]</scope>
    <source>
        <strain evidence="2">GPA1</strain>
    </source>
</reference>
<protein>
    <submittedName>
        <fullName evidence="1">Uncharacterized protein</fullName>
    </submittedName>
</protein>
<evidence type="ECO:0000313" key="1">
    <source>
        <dbReference type="EMBL" id="WZN41118.1"/>
    </source>
</evidence>
<keyword evidence="2" id="KW-1185">Reference proteome</keyword>
<gene>
    <name evidence="1" type="ORF">WJU16_24450</name>
</gene>